<proteinExistence type="predicted"/>
<evidence type="ECO:0000256" key="1">
    <source>
        <dbReference type="ARBA" id="ARBA00022490"/>
    </source>
</evidence>
<evidence type="ECO:0000256" key="2">
    <source>
        <dbReference type="ARBA" id="ARBA00022517"/>
    </source>
</evidence>
<keyword evidence="2" id="KW-0690">Ribosome biogenesis</keyword>
<evidence type="ECO:0000256" key="3">
    <source>
        <dbReference type="ARBA" id="ARBA00022722"/>
    </source>
</evidence>
<dbReference type="SMART" id="SM00732">
    <property type="entry name" value="YqgFc"/>
    <property type="match status" value="1"/>
</dbReference>
<name>A0A7J7GD18_CAMSI</name>
<dbReference type="SUPFAM" id="SSF53098">
    <property type="entry name" value="Ribonuclease H-like"/>
    <property type="match status" value="1"/>
</dbReference>
<dbReference type="PANTHER" id="PTHR33317">
    <property type="entry name" value="POLYNUCLEOTIDYL TRANSFERASE, RIBONUCLEASE H-LIKE SUPERFAMILY PROTEIN"/>
    <property type="match status" value="1"/>
</dbReference>
<dbReference type="Proteomes" id="UP000593564">
    <property type="component" value="Unassembled WGS sequence"/>
</dbReference>
<dbReference type="GO" id="GO:0016787">
    <property type="term" value="F:hydrolase activity"/>
    <property type="evidence" value="ECO:0007669"/>
    <property type="project" value="UniProtKB-KW"/>
</dbReference>
<evidence type="ECO:0000256" key="4">
    <source>
        <dbReference type="ARBA" id="ARBA00022801"/>
    </source>
</evidence>
<dbReference type="Gene3D" id="3.30.420.140">
    <property type="entry name" value="YqgF/RNase H-like domain"/>
    <property type="match status" value="1"/>
</dbReference>
<dbReference type="PANTHER" id="PTHR33317:SF1">
    <property type="entry name" value="POLYNUCLEOTIDYL TRANSFERASE, RIBONUCLEASE H-LIKE SUPERFAMILY PROTEIN"/>
    <property type="match status" value="1"/>
</dbReference>
<dbReference type="GO" id="GO:0000967">
    <property type="term" value="P:rRNA 5'-end processing"/>
    <property type="evidence" value="ECO:0007669"/>
    <property type="project" value="TreeGrafter"/>
</dbReference>
<keyword evidence="4" id="KW-0378">Hydrolase</keyword>
<sequence>MKYVKAFNLFHDLMKTKPLERGRLLGLDVGDKYVGLAVSDTNNKIASPLSVLIRKKSKIDLMASDFQSLICELSLTGFVFGYPFDRLRSSPDAVQVKLLIDDLCKTGKLEGLKYTFWNECFTSKVGIINDCGAYDLYAECGIIVETFKFTTGAIQDDNRQICCCRNTPGIPRLCEQESKVEISRVRPLQNGESIYKFYECSCMRASLSNLSYYSYDRLNDYIFVSPTDIEIHGHLLMAHYFLL</sequence>
<organism evidence="6 7">
    <name type="scientific">Camellia sinensis</name>
    <name type="common">Tea plant</name>
    <name type="synonym">Thea sinensis</name>
    <dbReference type="NCBI Taxonomy" id="4442"/>
    <lineage>
        <taxon>Eukaryota</taxon>
        <taxon>Viridiplantae</taxon>
        <taxon>Streptophyta</taxon>
        <taxon>Embryophyta</taxon>
        <taxon>Tracheophyta</taxon>
        <taxon>Spermatophyta</taxon>
        <taxon>Magnoliopsida</taxon>
        <taxon>eudicotyledons</taxon>
        <taxon>Gunneridae</taxon>
        <taxon>Pentapetalae</taxon>
        <taxon>asterids</taxon>
        <taxon>Ericales</taxon>
        <taxon>Theaceae</taxon>
        <taxon>Camellia</taxon>
    </lineage>
</organism>
<evidence type="ECO:0000313" key="7">
    <source>
        <dbReference type="Proteomes" id="UP000593564"/>
    </source>
</evidence>
<accession>A0A7J7GD18</accession>
<dbReference type="AlphaFoldDB" id="A0A7J7GD18"/>
<reference evidence="6 7" key="2">
    <citation type="submission" date="2020-07" db="EMBL/GenBank/DDBJ databases">
        <title>Genome assembly of wild tea tree DASZ reveals pedigree and selection history of tea varieties.</title>
        <authorList>
            <person name="Zhang W."/>
        </authorList>
    </citation>
    <scope>NUCLEOTIDE SEQUENCE [LARGE SCALE GENOMIC DNA]</scope>
    <source>
        <strain evidence="7">cv. G240</strain>
        <tissue evidence="6">Leaf</tissue>
    </source>
</reference>
<dbReference type="InterPro" id="IPR012337">
    <property type="entry name" value="RNaseH-like_sf"/>
</dbReference>
<feature type="domain" description="YqgF/RNase H-like" evidence="5">
    <location>
        <begin position="22"/>
        <end position="126"/>
    </location>
</feature>
<gene>
    <name evidence="6" type="ORF">HYC85_022911</name>
</gene>
<protein>
    <recommendedName>
        <fullName evidence="5">YqgF/RNase H-like domain-containing protein</fullName>
    </recommendedName>
</protein>
<dbReference type="EMBL" id="JACBKZ010000011">
    <property type="protein sequence ID" value="KAF5938652.1"/>
    <property type="molecule type" value="Genomic_DNA"/>
</dbReference>
<comment type="caution">
    <text evidence="6">The sequence shown here is derived from an EMBL/GenBank/DDBJ whole genome shotgun (WGS) entry which is preliminary data.</text>
</comment>
<dbReference type="Pfam" id="PF03652">
    <property type="entry name" value="RuvX"/>
    <property type="match status" value="1"/>
</dbReference>
<keyword evidence="3" id="KW-0540">Nuclease</keyword>
<dbReference type="InterPro" id="IPR006641">
    <property type="entry name" value="YqgF/RNaseH-like_dom"/>
</dbReference>
<evidence type="ECO:0000259" key="5">
    <source>
        <dbReference type="SMART" id="SM00732"/>
    </source>
</evidence>
<dbReference type="InterPro" id="IPR037027">
    <property type="entry name" value="YqgF/RNaseH-like_dom_sf"/>
</dbReference>
<evidence type="ECO:0000313" key="6">
    <source>
        <dbReference type="EMBL" id="KAF5938652.1"/>
    </source>
</evidence>
<keyword evidence="1" id="KW-0963">Cytoplasm</keyword>
<keyword evidence="7" id="KW-1185">Reference proteome</keyword>
<dbReference type="FunFam" id="3.30.420.140:FF:000008">
    <property type="entry name" value="Putative pre-16S rRNA nuclease"/>
    <property type="match status" value="1"/>
</dbReference>
<reference evidence="7" key="1">
    <citation type="journal article" date="2020" name="Nat. Commun.">
        <title>Genome assembly of wild tea tree DASZ reveals pedigree and selection history of tea varieties.</title>
        <authorList>
            <person name="Zhang W."/>
            <person name="Zhang Y."/>
            <person name="Qiu H."/>
            <person name="Guo Y."/>
            <person name="Wan H."/>
            <person name="Zhang X."/>
            <person name="Scossa F."/>
            <person name="Alseekh S."/>
            <person name="Zhang Q."/>
            <person name="Wang P."/>
            <person name="Xu L."/>
            <person name="Schmidt M.H."/>
            <person name="Jia X."/>
            <person name="Li D."/>
            <person name="Zhu A."/>
            <person name="Guo F."/>
            <person name="Chen W."/>
            <person name="Ni D."/>
            <person name="Usadel B."/>
            <person name="Fernie A.R."/>
            <person name="Wen W."/>
        </authorList>
    </citation>
    <scope>NUCLEOTIDE SEQUENCE [LARGE SCALE GENOMIC DNA]</scope>
    <source>
        <strain evidence="7">cv. G240</strain>
    </source>
</reference>
<dbReference type="InterPro" id="IPR005227">
    <property type="entry name" value="YqgF"/>
</dbReference>
<dbReference type="GO" id="GO:0004518">
    <property type="term" value="F:nuclease activity"/>
    <property type="evidence" value="ECO:0007669"/>
    <property type="project" value="UniProtKB-KW"/>
</dbReference>